<dbReference type="GO" id="GO:0016887">
    <property type="term" value="F:ATP hydrolysis activity"/>
    <property type="evidence" value="ECO:0007669"/>
    <property type="project" value="InterPro"/>
</dbReference>
<proteinExistence type="predicted"/>
<evidence type="ECO:0000256" key="4">
    <source>
        <dbReference type="ARBA" id="ARBA00022967"/>
    </source>
</evidence>
<evidence type="ECO:0000256" key="1">
    <source>
        <dbReference type="ARBA" id="ARBA00022448"/>
    </source>
</evidence>
<dbReference type="Pfam" id="PF00005">
    <property type="entry name" value="ABC_tran"/>
    <property type="match status" value="1"/>
</dbReference>
<keyword evidence="3 7" id="KW-0067">ATP-binding</keyword>
<dbReference type="FunFam" id="3.40.50.300:FF:000134">
    <property type="entry name" value="Iron-enterobactin ABC transporter ATP-binding protein"/>
    <property type="match status" value="1"/>
</dbReference>
<dbReference type="GO" id="GO:0005524">
    <property type="term" value="F:ATP binding"/>
    <property type="evidence" value="ECO:0007669"/>
    <property type="project" value="UniProtKB-KW"/>
</dbReference>
<keyword evidence="1" id="KW-0813">Transport</keyword>
<reference evidence="7 8" key="1">
    <citation type="submission" date="2016-10" db="EMBL/GenBank/DDBJ databases">
        <authorList>
            <person name="de Groot N.N."/>
        </authorList>
    </citation>
    <scope>NUCLEOTIDE SEQUENCE [LARGE SCALE GENOMIC DNA]</scope>
    <source>
        <strain evidence="7 8">DSM 44945</strain>
    </source>
</reference>
<dbReference type="SMART" id="SM00382">
    <property type="entry name" value="AAA"/>
    <property type="match status" value="1"/>
</dbReference>
<dbReference type="CDD" id="cd03214">
    <property type="entry name" value="ABC_Iron-Siderophores_B12_Hemin"/>
    <property type="match status" value="1"/>
</dbReference>
<dbReference type="PROSITE" id="PS00211">
    <property type="entry name" value="ABC_TRANSPORTER_1"/>
    <property type="match status" value="1"/>
</dbReference>
<dbReference type="SUPFAM" id="SSF52540">
    <property type="entry name" value="P-loop containing nucleoside triphosphate hydrolases"/>
    <property type="match status" value="1"/>
</dbReference>
<dbReference type="InterPro" id="IPR003593">
    <property type="entry name" value="AAA+_ATPase"/>
</dbReference>
<protein>
    <submittedName>
        <fullName evidence="7">Iron complex transport system ATP-binding protein</fullName>
    </submittedName>
</protein>
<dbReference type="RefSeq" id="WP_092035761.1">
    <property type="nucleotide sequence ID" value="NZ_FOOK01000003.1"/>
</dbReference>
<dbReference type="InterPro" id="IPR027417">
    <property type="entry name" value="P-loop_NTPase"/>
</dbReference>
<dbReference type="InterPro" id="IPR003439">
    <property type="entry name" value="ABC_transporter-like_ATP-bd"/>
</dbReference>
<sequence>MLRAKGLTKRYGGRSALRGVDLQVERGETVGLIGPNGSGKSTLVRLLCGEERPDEGRIYLAGRELSAWSPRERARQMAVLPQEGLPPVPFTVEEVVKMGRHPHMRRPWMSREDWNVVEEILKRTGLDRDRHRPVNRLSGGERQRVAIAKAMAQEPRLMILDEPTTYLDVRYQLEVLDAVRRWKKRGAAVLMVLHDLNLAAQYCDRLLMLKEGELVGAGKPSEVIRPDLIREVYGVEVLVTLHPDSGVPQVLLKTREERGASATRHVLPTGESGSGPGKAENDQHKGGERDAHIYANR</sequence>
<dbReference type="EMBL" id="FOOK01000003">
    <property type="protein sequence ID" value="SFF71524.1"/>
    <property type="molecule type" value="Genomic_DNA"/>
</dbReference>
<gene>
    <name evidence="7" type="ORF">SAMN04488025_103122</name>
</gene>
<keyword evidence="4" id="KW-1278">Translocase</keyword>
<evidence type="ECO:0000256" key="5">
    <source>
        <dbReference type="SAM" id="MobiDB-lite"/>
    </source>
</evidence>
<evidence type="ECO:0000256" key="3">
    <source>
        <dbReference type="ARBA" id="ARBA00022840"/>
    </source>
</evidence>
<dbReference type="AlphaFoldDB" id="A0A1I2KWY6"/>
<dbReference type="Proteomes" id="UP000198661">
    <property type="component" value="Unassembled WGS sequence"/>
</dbReference>
<dbReference type="STRING" id="201973.SAMN04488025_103122"/>
<evidence type="ECO:0000259" key="6">
    <source>
        <dbReference type="PROSITE" id="PS50893"/>
    </source>
</evidence>
<evidence type="ECO:0000313" key="8">
    <source>
        <dbReference type="Proteomes" id="UP000198661"/>
    </source>
</evidence>
<dbReference type="Gene3D" id="3.40.50.300">
    <property type="entry name" value="P-loop containing nucleotide triphosphate hydrolases"/>
    <property type="match status" value="1"/>
</dbReference>
<organism evidence="7 8">
    <name type="scientific">Planifilum fulgidum</name>
    <dbReference type="NCBI Taxonomy" id="201973"/>
    <lineage>
        <taxon>Bacteria</taxon>
        <taxon>Bacillati</taxon>
        <taxon>Bacillota</taxon>
        <taxon>Bacilli</taxon>
        <taxon>Bacillales</taxon>
        <taxon>Thermoactinomycetaceae</taxon>
        <taxon>Planifilum</taxon>
    </lineage>
</organism>
<dbReference type="OrthoDB" id="9787851at2"/>
<dbReference type="PANTHER" id="PTHR42794:SF1">
    <property type="entry name" value="HEMIN IMPORT ATP-BINDING PROTEIN HMUV"/>
    <property type="match status" value="1"/>
</dbReference>
<name>A0A1I2KWY6_9BACL</name>
<keyword evidence="8" id="KW-1185">Reference proteome</keyword>
<feature type="compositionally biased region" description="Basic and acidic residues" evidence="5">
    <location>
        <begin position="279"/>
        <end position="297"/>
    </location>
</feature>
<evidence type="ECO:0000256" key="2">
    <source>
        <dbReference type="ARBA" id="ARBA00022741"/>
    </source>
</evidence>
<accession>A0A1I2KWY6</accession>
<evidence type="ECO:0000313" key="7">
    <source>
        <dbReference type="EMBL" id="SFF71524.1"/>
    </source>
</evidence>
<feature type="region of interest" description="Disordered" evidence="5">
    <location>
        <begin position="257"/>
        <end position="297"/>
    </location>
</feature>
<dbReference type="PANTHER" id="PTHR42794">
    <property type="entry name" value="HEMIN IMPORT ATP-BINDING PROTEIN HMUV"/>
    <property type="match status" value="1"/>
</dbReference>
<dbReference type="NCBIfam" id="NF010068">
    <property type="entry name" value="PRK13548.1"/>
    <property type="match status" value="1"/>
</dbReference>
<dbReference type="PROSITE" id="PS50893">
    <property type="entry name" value="ABC_TRANSPORTER_2"/>
    <property type="match status" value="1"/>
</dbReference>
<keyword evidence="2" id="KW-0547">Nucleotide-binding</keyword>
<feature type="domain" description="ABC transporter" evidence="6">
    <location>
        <begin position="2"/>
        <end position="236"/>
    </location>
</feature>
<dbReference type="InterPro" id="IPR017871">
    <property type="entry name" value="ABC_transporter-like_CS"/>
</dbReference>